<name>A0A9P8Q936_WICPI</name>
<comment type="caution">
    <text evidence="3">The sequence shown here is derived from an EMBL/GenBank/DDBJ whole genome shotgun (WGS) entry which is preliminary data.</text>
</comment>
<reference evidence="3" key="1">
    <citation type="journal article" date="2021" name="Open Biol.">
        <title>Shared evolutionary footprints suggest mitochondrial oxidative damage underlies multiple complex I losses in fungi.</title>
        <authorList>
            <person name="Schikora-Tamarit M.A."/>
            <person name="Marcet-Houben M."/>
            <person name="Nosek J."/>
            <person name="Gabaldon T."/>
        </authorList>
    </citation>
    <scope>NUCLEOTIDE SEQUENCE</scope>
    <source>
        <strain evidence="3">CBS2887</strain>
    </source>
</reference>
<dbReference type="OrthoDB" id="5599902at2759"/>
<dbReference type="PANTHER" id="PTHR22949:SF0">
    <property type="entry name" value="RE27538P"/>
    <property type="match status" value="1"/>
</dbReference>
<dbReference type="Proteomes" id="UP000774326">
    <property type="component" value="Unassembled WGS sequence"/>
</dbReference>
<feature type="compositionally biased region" description="Low complexity" evidence="1">
    <location>
        <begin position="177"/>
        <end position="191"/>
    </location>
</feature>
<organism evidence="3 4">
    <name type="scientific">Wickerhamomyces pijperi</name>
    <name type="common">Yeast</name>
    <name type="synonym">Pichia pijperi</name>
    <dbReference type="NCBI Taxonomy" id="599730"/>
    <lineage>
        <taxon>Eukaryota</taxon>
        <taxon>Fungi</taxon>
        <taxon>Dikarya</taxon>
        <taxon>Ascomycota</taxon>
        <taxon>Saccharomycotina</taxon>
        <taxon>Saccharomycetes</taxon>
        <taxon>Phaffomycetales</taxon>
        <taxon>Wickerhamomycetaceae</taxon>
        <taxon>Wickerhamomyces</taxon>
    </lineage>
</organism>
<dbReference type="PANTHER" id="PTHR22949">
    <property type="entry name" value="WHITE COLLAR 2 PROTEIN WC2"/>
    <property type="match status" value="1"/>
</dbReference>
<accession>A0A9P8Q936</accession>
<feature type="domain" description="DUF8032" evidence="2">
    <location>
        <begin position="249"/>
        <end position="314"/>
    </location>
</feature>
<gene>
    <name evidence="3" type="ORF">WICPIJ_002807</name>
</gene>
<dbReference type="AlphaFoldDB" id="A0A9P8Q936"/>
<evidence type="ECO:0000259" key="2">
    <source>
        <dbReference type="Pfam" id="PF26087"/>
    </source>
</evidence>
<reference evidence="3" key="2">
    <citation type="submission" date="2021-01" db="EMBL/GenBank/DDBJ databases">
        <authorList>
            <person name="Schikora-Tamarit M.A."/>
        </authorList>
    </citation>
    <scope>NUCLEOTIDE SEQUENCE</scope>
    <source>
        <strain evidence="3">CBS2887</strain>
    </source>
</reference>
<proteinExistence type="predicted"/>
<protein>
    <recommendedName>
        <fullName evidence="2">DUF8032 domain-containing protein</fullName>
    </recommendedName>
</protein>
<dbReference type="Pfam" id="PF26087">
    <property type="entry name" value="DUF8032"/>
    <property type="match status" value="1"/>
</dbReference>
<sequence length="345" mass="38980">MNNTHTHPNLTGCDDPTILAFQFGDDASSDNTSPQQVPIAYPGVRFPSIISPSSSQVQLHEPFYETQLYLNDFSTSQSMYSNSGFSRSTPNLIYQDPFLKDSEQTETNTKLHTLKPSYSLNSTRQRSNTDPLIEEHFQAYQIPVEFNASRRSAVCHFRPRDLSPYIFGLEVHQDTISTSSSRSTSPEPRSPNGSTKPGPKPSKSAILLFKDECTKEELIQFEFSKQKAINEFVVYVPEIILSDLPNLTASMDLSFKLQNSVYPNACVSAEEYTGNRFRYESESNQIGWVLCHHNESIQGKRGVIQRAVDSWRNTRPGDVSISRRLKKLKRSKTHVNGITANRISK</sequence>
<feature type="region of interest" description="Disordered" evidence="1">
    <location>
        <begin position="176"/>
        <end position="202"/>
    </location>
</feature>
<evidence type="ECO:0000313" key="4">
    <source>
        <dbReference type="Proteomes" id="UP000774326"/>
    </source>
</evidence>
<evidence type="ECO:0000256" key="1">
    <source>
        <dbReference type="SAM" id="MobiDB-lite"/>
    </source>
</evidence>
<dbReference type="EMBL" id="JAEUBG010001550">
    <property type="protein sequence ID" value="KAH3686216.1"/>
    <property type="molecule type" value="Genomic_DNA"/>
</dbReference>
<evidence type="ECO:0000313" key="3">
    <source>
        <dbReference type="EMBL" id="KAH3686216.1"/>
    </source>
</evidence>
<dbReference type="InterPro" id="IPR058345">
    <property type="entry name" value="DUF8032"/>
</dbReference>
<keyword evidence="4" id="KW-1185">Reference proteome</keyword>